<dbReference type="Gene3D" id="3.10.620.30">
    <property type="match status" value="1"/>
</dbReference>
<evidence type="ECO:0000313" key="3">
    <source>
        <dbReference type="EMBL" id="PHU36247.1"/>
    </source>
</evidence>
<dbReference type="InterPro" id="IPR002931">
    <property type="entry name" value="Transglutaminase-like"/>
</dbReference>
<protein>
    <submittedName>
        <fullName evidence="3">Uncharacterized protein</fullName>
    </submittedName>
</protein>
<dbReference type="AlphaFoldDB" id="A0A2G3DYY1"/>
<feature type="domain" description="Transglutaminase-like" evidence="1">
    <location>
        <begin position="139"/>
        <end position="235"/>
    </location>
</feature>
<organism evidence="3 4">
    <name type="scientific">Agathobacter ruminis</name>
    <dbReference type="NCBI Taxonomy" id="1712665"/>
    <lineage>
        <taxon>Bacteria</taxon>
        <taxon>Bacillati</taxon>
        <taxon>Bacillota</taxon>
        <taxon>Clostridia</taxon>
        <taxon>Lachnospirales</taxon>
        <taxon>Lachnospiraceae</taxon>
        <taxon>Agathobacter</taxon>
    </lineage>
</organism>
<dbReference type="EMBL" id="PDYG01000135">
    <property type="protein sequence ID" value="PHU36247.1"/>
    <property type="molecule type" value="Genomic_DNA"/>
</dbReference>
<dbReference type="SUPFAM" id="SSF54001">
    <property type="entry name" value="Cysteine proteinases"/>
    <property type="match status" value="1"/>
</dbReference>
<keyword evidence="4" id="KW-1185">Reference proteome</keyword>
<dbReference type="Pfam" id="PF16403">
    <property type="entry name" value="Bact_surface_Ig-like"/>
    <property type="match status" value="1"/>
</dbReference>
<name>A0A2G3DYY1_9FIRM</name>
<feature type="domain" description="Pesticidal crystal protein Cry22Aa Ig-like" evidence="2">
    <location>
        <begin position="54"/>
        <end position="119"/>
    </location>
</feature>
<dbReference type="InterPro" id="IPR013783">
    <property type="entry name" value="Ig-like_fold"/>
</dbReference>
<comment type="caution">
    <text evidence="3">The sequence shown here is derived from an EMBL/GenBank/DDBJ whole genome shotgun (WGS) entry which is preliminary data.</text>
</comment>
<evidence type="ECO:0000259" key="2">
    <source>
        <dbReference type="Pfam" id="PF16403"/>
    </source>
</evidence>
<dbReference type="Proteomes" id="UP000224563">
    <property type="component" value="Unassembled WGS sequence"/>
</dbReference>
<dbReference type="Pfam" id="PF01841">
    <property type="entry name" value="Transglut_core"/>
    <property type="match status" value="1"/>
</dbReference>
<evidence type="ECO:0000259" key="1">
    <source>
        <dbReference type="Pfam" id="PF01841"/>
    </source>
</evidence>
<dbReference type="Gene3D" id="2.60.40.10">
    <property type="entry name" value="Immunoglobulins"/>
    <property type="match status" value="1"/>
</dbReference>
<reference evidence="3 4" key="2">
    <citation type="submission" date="2017-10" db="EMBL/GenBank/DDBJ databases">
        <authorList>
            <person name="Banno H."/>
            <person name="Chua N.-H."/>
        </authorList>
    </citation>
    <scope>NUCLEOTIDE SEQUENCE [LARGE SCALE GENOMIC DNA]</scope>
    <source>
        <strain evidence="3 4">JK623</strain>
    </source>
</reference>
<proteinExistence type="predicted"/>
<sequence>MKKRTNVMAMAMAFTMMEMLTGCGNAVHRVDHTTESVTQTQETDVTAPVFTFQEDFTIEEGDSVAYKSHVKVTDDSGMDPEITVDNSQADPNTPGTYPITYIAKDAAGNESSVTVTMTVTEAPEFSEKKIGPLVDEIIAQETTDDMSKYEVASALYWWCKNNISYSAVDSDTENIWEGAYTAIKDRRGDCFTYYAIYAALLTRAGIDNQCVTRVNGPSDHYWNLVNYGDGWYHCDTGPGSSNYRITCFMQTDAQLDSYDAWDEECHEFYQFDKDKYPQRATKIIYGPKTYGDE</sequence>
<reference evidence="3 4" key="1">
    <citation type="submission" date="2017-10" db="EMBL/GenBank/DDBJ databases">
        <title>Resolving the taxonomy of Roseburia spp., Eubacterium rectale and Agathobacter spp. through phylogenomic analysis.</title>
        <authorList>
            <person name="Sheridan P.O."/>
            <person name="Walker A.W."/>
            <person name="Duncan S.H."/>
            <person name="Scott K.P."/>
            <person name="Toole P.W.O."/>
            <person name="Luis P."/>
            <person name="Flint H.J."/>
        </authorList>
    </citation>
    <scope>NUCLEOTIDE SEQUENCE [LARGE SCALE GENOMIC DNA]</scope>
    <source>
        <strain evidence="3 4">JK623</strain>
    </source>
</reference>
<dbReference type="RefSeq" id="WP_099387033.1">
    <property type="nucleotide sequence ID" value="NZ_JANSWH010000092.1"/>
</dbReference>
<dbReference type="InterPro" id="IPR038765">
    <property type="entry name" value="Papain-like_cys_pep_sf"/>
</dbReference>
<accession>A0A2G3DYY1</accession>
<evidence type="ECO:0000313" key="4">
    <source>
        <dbReference type="Proteomes" id="UP000224563"/>
    </source>
</evidence>
<gene>
    <name evidence="3" type="ORF">CSX02_13260</name>
</gene>
<dbReference type="InterPro" id="IPR032179">
    <property type="entry name" value="Cry22Aa_Ig-like"/>
</dbReference>